<sequence length="372" mass="43604">MLRDLYFKNLKTFFKTMIDFEIMEVRQAWRAGVICVIAVILDEFFLKTEFPGWILITSLVCLQANFGATVIKAKQRLIGTILGCILAYFIVLLFPNDMNIYILLILLSVVFAIYNTVNTVQSYTYSIFFFTFALMMLYVTAHPNGISFAILRIEDVAVGALLGTLGSFFLWPNFAKKSFHTDLKNIVRDKDILFQYIIEWIDGKKTYEDIYAQKVLSATQNQMARNRILEIYYEIGKRNFPSKEYEAFILSQERIHYSLLTVLNALRVGSLEKRMDSFRYVKEQLQAIQNYFNESVLRVPMSKENALELRLNSLAQWDFQSVEVKITKDLYNSKGRKISFEEIKLRSLLERLFQEIKLMNIEIDNLHEYYSK</sequence>
<evidence type="ECO:0000256" key="4">
    <source>
        <dbReference type="ARBA" id="ARBA00022989"/>
    </source>
</evidence>
<dbReference type="RefSeq" id="WP_172603874.1">
    <property type="nucleotide sequence ID" value="NZ_AP019368.1"/>
</dbReference>
<comment type="similarity">
    <text evidence="6">Belongs to the YccS/YhfK family.</text>
</comment>
<evidence type="ECO:0000256" key="5">
    <source>
        <dbReference type="ARBA" id="ARBA00023136"/>
    </source>
</evidence>
<dbReference type="KEGG" id="sbf:JCM31447_19400"/>
<keyword evidence="4 7" id="KW-1133">Transmembrane helix</keyword>
<organism evidence="9 10">
    <name type="scientific">Fluviispira sanaruensis</name>
    <dbReference type="NCBI Taxonomy" id="2493639"/>
    <lineage>
        <taxon>Bacteria</taxon>
        <taxon>Pseudomonadati</taxon>
        <taxon>Bdellovibrionota</taxon>
        <taxon>Oligoflexia</taxon>
        <taxon>Silvanigrellales</taxon>
        <taxon>Silvanigrellaceae</taxon>
        <taxon>Fluviispira</taxon>
    </lineage>
</organism>
<dbReference type="GO" id="GO:0005886">
    <property type="term" value="C:plasma membrane"/>
    <property type="evidence" value="ECO:0007669"/>
    <property type="project" value="UniProtKB-SubCell"/>
</dbReference>
<evidence type="ECO:0000313" key="10">
    <source>
        <dbReference type="Proteomes" id="UP000291236"/>
    </source>
</evidence>
<keyword evidence="3 7" id="KW-0812">Transmembrane</keyword>
<dbReference type="InterPro" id="IPR049453">
    <property type="entry name" value="Memb_transporter_dom"/>
</dbReference>
<evidence type="ECO:0000256" key="7">
    <source>
        <dbReference type="SAM" id="Phobius"/>
    </source>
</evidence>
<evidence type="ECO:0000256" key="2">
    <source>
        <dbReference type="ARBA" id="ARBA00022475"/>
    </source>
</evidence>
<feature type="transmembrane region" description="Helical" evidence="7">
    <location>
        <begin position="100"/>
        <end position="117"/>
    </location>
</feature>
<keyword evidence="5 7" id="KW-0472">Membrane</keyword>
<reference evidence="9 10" key="1">
    <citation type="submission" date="2018-12" db="EMBL/GenBank/DDBJ databases">
        <title>Rubrispira sanarue gen. nov., sp., nov., a member of the order Silvanigrellales, isolated from a brackish lake in Hamamatsu Japan.</title>
        <authorList>
            <person name="Maejima Y."/>
            <person name="Iino T."/>
            <person name="Muraguchi Y."/>
            <person name="Fukuda K."/>
            <person name="Nojiri H."/>
            <person name="Ohkuma M."/>
            <person name="Moriuchi R."/>
            <person name="Dohra H."/>
            <person name="Kimbara K."/>
            <person name="Shintani M."/>
        </authorList>
    </citation>
    <scope>NUCLEOTIDE SEQUENCE [LARGE SCALE GENOMIC DNA]</scope>
    <source>
        <strain evidence="9 10">RF1110005</strain>
    </source>
</reference>
<feature type="transmembrane region" description="Helical" evidence="7">
    <location>
        <begin position="156"/>
        <end position="174"/>
    </location>
</feature>
<feature type="domain" description="Integral membrane bound transporter" evidence="8">
    <location>
        <begin position="44"/>
        <end position="164"/>
    </location>
</feature>
<protein>
    <recommendedName>
        <fullName evidence="8">Integral membrane bound transporter domain-containing protein</fullName>
    </recommendedName>
</protein>
<dbReference type="PANTHER" id="PTHR30509:SF9">
    <property type="entry name" value="MULTIDRUG RESISTANCE PROTEIN MDTO"/>
    <property type="match status" value="1"/>
</dbReference>
<keyword evidence="2" id="KW-1003">Cell membrane</keyword>
<name>A0A4P2VJX1_FLUSA</name>
<evidence type="ECO:0000313" key="9">
    <source>
        <dbReference type="EMBL" id="BBH53496.1"/>
    </source>
</evidence>
<feature type="transmembrane region" description="Helical" evidence="7">
    <location>
        <begin position="77"/>
        <end position="94"/>
    </location>
</feature>
<dbReference type="EMBL" id="AP019368">
    <property type="protein sequence ID" value="BBH53496.1"/>
    <property type="molecule type" value="Genomic_DNA"/>
</dbReference>
<evidence type="ECO:0000259" key="8">
    <source>
        <dbReference type="Pfam" id="PF13515"/>
    </source>
</evidence>
<comment type="subcellular location">
    <subcellularLocation>
        <location evidence="1">Cell membrane</location>
        <topology evidence="1">Multi-pass membrane protein</topology>
    </subcellularLocation>
</comment>
<keyword evidence="10" id="KW-1185">Reference proteome</keyword>
<evidence type="ECO:0000256" key="6">
    <source>
        <dbReference type="ARBA" id="ARBA00043993"/>
    </source>
</evidence>
<dbReference type="AlphaFoldDB" id="A0A4P2VJX1"/>
<accession>A0A4P2VJX1</accession>
<dbReference type="Pfam" id="PF13515">
    <property type="entry name" value="FUSC_2"/>
    <property type="match status" value="1"/>
</dbReference>
<gene>
    <name evidence="9" type="ORF">JCM31447_19400</name>
</gene>
<dbReference type="Proteomes" id="UP000291236">
    <property type="component" value="Chromosome"/>
</dbReference>
<proteinExistence type="inferred from homology"/>
<evidence type="ECO:0000256" key="3">
    <source>
        <dbReference type="ARBA" id="ARBA00022692"/>
    </source>
</evidence>
<dbReference type="PANTHER" id="PTHR30509">
    <property type="entry name" value="P-HYDROXYBENZOIC ACID EFFLUX PUMP SUBUNIT-RELATED"/>
    <property type="match status" value="1"/>
</dbReference>
<feature type="transmembrane region" description="Helical" evidence="7">
    <location>
        <begin position="124"/>
        <end position="141"/>
    </location>
</feature>
<evidence type="ECO:0000256" key="1">
    <source>
        <dbReference type="ARBA" id="ARBA00004651"/>
    </source>
</evidence>